<dbReference type="PANTHER" id="PTHR15427:SF33">
    <property type="entry name" value="COLLAGEN IV NC1 DOMAIN-CONTAINING PROTEIN"/>
    <property type="match status" value="1"/>
</dbReference>
<evidence type="ECO:0000256" key="3">
    <source>
        <dbReference type="SAM" id="MobiDB-lite"/>
    </source>
</evidence>
<feature type="region of interest" description="Disordered" evidence="3">
    <location>
        <begin position="104"/>
        <end position="138"/>
    </location>
</feature>
<gene>
    <name evidence="7" type="ORF">EDS130_LOCUS40071</name>
    <name evidence="6" type="ORF">XAT740_LOCUS26268</name>
</gene>
<dbReference type="SUPFAM" id="SSF49842">
    <property type="entry name" value="TNF-like"/>
    <property type="match status" value="1"/>
</dbReference>
<keyword evidence="8" id="KW-1185">Reference proteome</keyword>
<feature type="compositionally biased region" description="Pro residues" evidence="3">
    <location>
        <begin position="127"/>
        <end position="136"/>
    </location>
</feature>
<evidence type="ECO:0000259" key="5">
    <source>
        <dbReference type="PROSITE" id="PS50871"/>
    </source>
</evidence>
<evidence type="ECO:0000256" key="4">
    <source>
        <dbReference type="SAM" id="SignalP"/>
    </source>
</evidence>
<dbReference type="EMBL" id="CAJNOR010002127">
    <property type="protein sequence ID" value="CAF1251228.1"/>
    <property type="molecule type" value="Genomic_DNA"/>
</dbReference>
<name>A0A815A1B4_ADIRI</name>
<comment type="caution">
    <text evidence="6">The sequence shown here is derived from an EMBL/GenBank/DDBJ whole genome shotgun (WGS) entry which is preliminary data.</text>
</comment>
<dbReference type="PANTHER" id="PTHR15427">
    <property type="entry name" value="EMILIN ELASTIN MICROFIBRIL INTERFACE-LOCATED PROTEIN ELASTIN MICROFIBRIL INTERFACER"/>
    <property type="match status" value="1"/>
</dbReference>
<comment type="subcellular location">
    <subcellularLocation>
        <location evidence="1">Secreted</location>
    </subcellularLocation>
</comment>
<dbReference type="InterPro" id="IPR001073">
    <property type="entry name" value="C1q_dom"/>
</dbReference>
<feature type="region of interest" description="Disordered" evidence="3">
    <location>
        <begin position="43"/>
        <end position="72"/>
    </location>
</feature>
<dbReference type="GO" id="GO:0005581">
    <property type="term" value="C:collagen trimer"/>
    <property type="evidence" value="ECO:0007669"/>
    <property type="project" value="UniProtKB-KW"/>
</dbReference>
<dbReference type="Proteomes" id="UP000663828">
    <property type="component" value="Unassembled WGS sequence"/>
</dbReference>
<dbReference type="OrthoDB" id="10071402at2759"/>
<dbReference type="EMBL" id="CAJNOJ010000471">
    <property type="protein sequence ID" value="CAF1459739.1"/>
    <property type="molecule type" value="Genomic_DNA"/>
</dbReference>
<reference evidence="6" key="1">
    <citation type="submission" date="2021-02" db="EMBL/GenBank/DDBJ databases">
        <authorList>
            <person name="Nowell W R."/>
        </authorList>
    </citation>
    <scope>NUCLEOTIDE SEQUENCE</scope>
</reference>
<keyword evidence="2" id="KW-0964">Secreted</keyword>
<dbReference type="Pfam" id="PF00386">
    <property type="entry name" value="C1q"/>
    <property type="match status" value="1"/>
</dbReference>
<evidence type="ECO:0000256" key="2">
    <source>
        <dbReference type="ARBA" id="ARBA00022525"/>
    </source>
</evidence>
<dbReference type="Proteomes" id="UP000663852">
    <property type="component" value="Unassembled WGS sequence"/>
</dbReference>
<keyword evidence="4" id="KW-0732">Signal</keyword>
<organism evidence="6 8">
    <name type="scientific">Adineta ricciae</name>
    <name type="common">Rotifer</name>
    <dbReference type="NCBI Taxonomy" id="249248"/>
    <lineage>
        <taxon>Eukaryota</taxon>
        <taxon>Metazoa</taxon>
        <taxon>Spiralia</taxon>
        <taxon>Gnathifera</taxon>
        <taxon>Rotifera</taxon>
        <taxon>Eurotatoria</taxon>
        <taxon>Bdelloidea</taxon>
        <taxon>Adinetida</taxon>
        <taxon>Adinetidae</taxon>
        <taxon>Adineta</taxon>
    </lineage>
</organism>
<dbReference type="Gene3D" id="2.60.120.40">
    <property type="match status" value="1"/>
</dbReference>
<dbReference type="InterPro" id="IPR008983">
    <property type="entry name" value="Tumour_necrosis_fac-like_dom"/>
</dbReference>
<feature type="chain" id="PRO_5035686308" description="C1q domain-containing protein" evidence="4">
    <location>
        <begin position="19"/>
        <end position="290"/>
    </location>
</feature>
<evidence type="ECO:0000313" key="8">
    <source>
        <dbReference type="Proteomes" id="UP000663828"/>
    </source>
</evidence>
<sequence>MIDSVIYGLIVVLVIITADPGPPIDTGPYAPQPPPAYNYYEYRSQQQQPTPSPYTAKRNQNSNNYPEQPVQSSSIAATYSNTQRKTSANQCKLHINCPNARNRVTLDIQGPDGPPGPPGKQGMQGPSGPPGLPGPPGRDGYSNLKSAFFVALNKTYSLQETSAIIVWDDVILNKNYHLNNNTGIYYAPISGLYEFSLTVCVPANHIASVSLCKNTENIVPLWVEGFLTAVKNQKVPIWNTASTTVVLYLHRGDRIYIRAQSREDGDYHFKTSLYGWRYSTFGGFLIHEDN</sequence>
<proteinExistence type="predicted"/>
<evidence type="ECO:0000256" key="1">
    <source>
        <dbReference type="ARBA" id="ARBA00004613"/>
    </source>
</evidence>
<dbReference type="AlphaFoldDB" id="A0A815A1B4"/>
<evidence type="ECO:0000313" key="6">
    <source>
        <dbReference type="EMBL" id="CAF1251228.1"/>
    </source>
</evidence>
<evidence type="ECO:0000313" key="7">
    <source>
        <dbReference type="EMBL" id="CAF1459739.1"/>
    </source>
</evidence>
<dbReference type="InterPro" id="IPR050392">
    <property type="entry name" value="Collagen/C1q_domain"/>
</dbReference>
<accession>A0A815A1B4</accession>
<feature type="compositionally biased region" description="Polar residues" evidence="3">
    <location>
        <begin position="57"/>
        <end position="72"/>
    </location>
</feature>
<protein>
    <recommendedName>
        <fullName evidence="5">C1q domain-containing protein</fullName>
    </recommendedName>
</protein>
<feature type="domain" description="C1q" evidence="5">
    <location>
        <begin position="141"/>
        <end position="290"/>
    </location>
</feature>
<feature type="signal peptide" evidence="4">
    <location>
        <begin position="1"/>
        <end position="18"/>
    </location>
</feature>
<dbReference type="SMART" id="SM00110">
    <property type="entry name" value="C1Q"/>
    <property type="match status" value="1"/>
</dbReference>
<dbReference type="PROSITE" id="PS50871">
    <property type="entry name" value="C1Q"/>
    <property type="match status" value="1"/>
</dbReference>